<dbReference type="EMBL" id="OX465082">
    <property type="protein sequence ID" value="CAI9291045.1"/>
    <property type="molecule type" value="Genomic_DNA"/>
</dbReference>
<name>A0AA35ZEE5_LACSI</name>
<sequence length="232" mass="26764">MAHNDNEAVYLRVHLYYNGIFVRHPSGYVGGNNFLFTDVDWAVIHPIVDDLDFALFIDSGYEYLEISFYIDHNGNGLEERCDDDMNMVVSKDNESVLEDDGVPRKEENTVPDDATHPNVGLEDEVIDIDKIPLNKTNRFENLSKLSPLEGDTGDNEVEEEEVEIISIFNPDMQWKRQVPVLRMKFKSPKQLKNMLCNYVVANGYQLFFNKNDSKRLLVVFCKGAFPFRLWAT</sequence>
<proteinExistence type="predicted"/>
<evidence type="ECO:0000313" key="3">
    <source>
        <dbReference type="Proteomes" id="UP001177003"/>
    </source>
</evidence>
<organism evidence="2 3">
    <name type="scientific">Lactuca saligna</name>
    <name type="common">Willowleaf lettuce</name>
    <dbReference type="NCBI Taxonomy" id="75948"/>
    <lineage>
        <taxon>Eukaryota</taxon>
        <taxon>Viridiplantae</taxon>
        <taxon>Streptophyta</taxon>
        <taxon>Embryophyta</taxon>
        <taxon>Tracheophyta</taxon>
        <taxon>Spermatophyta</taxon>
        <taxon>Magnoliopsida</taxon>
        <taxon>eudicotyledons</taxon>
        <taxon>Gunneridae</taxon>
        <taxon>Pentapetalae</taxon>
        <taxon>asterids</taxon>
        <taxon>campanulids</taxon>
        <taxon>Asterales</taxon>
        <taxon>Asteraceae</taxon>
        <taxon>Cichorioideae</taxon>
        <taxon>Cichorieae</taxon>
        <taxon>Lactucinae</taxon>
        <taxon>Lactuca</taxon>
    </lineage>
</organism>
<dbReference type="AlphaFoldDB" id="A0AA35ZEE5"/>
<feature type="region of interest" description="Disordered" evidence="1">
    <location>
        <begin position="98"/>
        <end position="118"/>
    </location>
</feature>
<gene>
    <name evidence="2" type="ORF">LSALG_LOCUS30208</name>
</gene>
<evidence type="ECO:0008006" key="4">
    <source>
        <dbReference type="Google" id="ProtNLM"/>
    </source>
</evidence>
<reference evidence="2" key="1">
    <citation type="submission" date="2023-04" db="EMBL/GenBank/DDBJ databases">
        <authorList>
            <person name="Vijverberg K."/>
            <person name="Xiong W."/>
            <person name="Schranz E."/>
        </authorList>
    </citation>
    <scope>NUCLEOTIDE SEQUENCE</scope>
</reference>
<keyword evidence="3" id="KW-1185">Reference proteome</keyword>
<protein>
    <recommendedName>
        <fullName evidence="4">Transposase MuDR plant domain-containing protein</fullName>
    </recommendedName>
</protein>
<dbReference type="Proteomes" id="UP001177003">
    <property type="component" value="Chromosome 6"/>
</dbReference>
<evidence type="ECO:0000313" key="2">
    <source>
        <dbReference type="EMBL" id="CAI9291045.1"/>
    </source>
</evidence>
<accession>A0AA35ZEE5</accession>
<evidence type="ECO:0000256" key="1">
    <source>
        <dbReference type="SAM" id="MobiDB-lite"/>
    </source>
</evidence>